<accession>A0A1H6RUG0</accession>
<feature type="signal peptide" evidence="1">
    <location>
        <begin position="1"/>
        <end position="20"/>
    </location>
</feature>
<dbReference type="AlphaFoldDB" id="A0A1H6RUG0"/>
<evidence type="ECO:0000256" key="1">
    <source>
        <dbReference type="SAM" id="SignalP"/>
    </source>
</evidence>
<proteinExistence type="predicted"/>
<evidence type="ECO:0000313" key="3">
    <source>
        <dbReference type="Proteomes" id="UP000199702"/>
    </source>
</evidence>
<dbReference type="RefSeq" id="WP_091309211.1">
    <property type="nucleotide sequence ID" value="NZ_CBCSJU010000005.1"/>
</dbReference>
<dbReference type="Proteomes" id="UP000199702">
    <property type="component" value="Unassembled WGS sequence"/>
</dbReference>
<sequence>MKNLKMCFFALLVVSFFSCSKEDEKPNGKVDSEMVGVNMTADFTSELDFNTGIDAASNNSSYSNKTANEAPTTPACATVTVNNTTPGVFPKIFTIDFGTGCTQNGITRSGILTITLSGYVMNNGSTMTIERNNYYVNLRKIEGTVVYTNQTTNASIPQWTRTVTNGKITLLNGAVFTHYGTRTVKQTAGVGTITLGDNIYEVISGTHTINRPNGSTLTSTVLQPLIKKYACNYISQGQLNLQGTVLDGILDYGNNECDNLATYFHNPNGQTYNVNL</sequence>
<protein>
    <recommendedName>
        <fullName evidence="4">Lipoprotein</fullName>
    </recommendedName>
</protein>
<evidence type="ECO:0000313" key="2">
    <source>
        <dbReference type="EMBL" id="SEI59393.1"/>
    </source>
</evidence>
<keyword evidence="3" id="KW-1185">Reference proteome</keyword>
<gene>
    <name evidence="2" type="ORF">SAMN05660918_1063</name>
</gene>
<dbReference type="STRING" id="402734.SAMN05660918_1063"/>
<evidence type="ECO:0008006" key="4">
    <source>
        <dbReference type="Google" id="ProtNLM"/>
    </source>
</evidence>
<organism evidence="2 3">
    <name type="scientific">Flavobacterium terrigena</name>
    <dbReference type="NCBI Taxonomy" id="402734"/>
    <lineage>
        <taxon>Bacteria</taxon>
        <taxon>Pseudomonadati</taxon>
        <taxon>Bacteroidota</taxon>
        <taxon>Flavobacteriia</taxon>
        <taxon>Flavobacteriales</taxon>
        <taxon>Flavobacteriaceae</taxon>
        <taxon>Flavobacterium</taxon>
    </lineage>
</organism>
<dbReference type="PROSITE" id="PS51257">
    <property type="entry name" value="PROKAR_LIPOPROTEIN"/>
    <property type="match status" value="1"/>
</dbReference>
<dbReference type="OrthoDB" id="1114031at2"/>
<keyword evidence="1" id="KW-0732">Signal</keyword>
<dbReference type="EMBL" id="FNYA01000002">
    <property type="protein sequence ID" value="SEI59393.1"/>
    <property type="molecule type" value="Genomic_DNA"/>
</dbReference>
<reference evidence="3" key="1">
    <citation type="submission" date="2016-10" db="EMBL/GenBank/DDBJ databases">
        <authorList>
            <person name="Varghese N."/>
            <person name="Submissions S."/>
        </authorList>
    </citation>
    <scope>NUCLEOTIDE SEQUENCE [LARGE SCALE GENOMIC DNA]</scope>
    <source>
        <strain evidence="3">DSM 17934</strain>
    </source>
</reference>
<feature type="chain" id="PRO_5011473992" description="Lipoprotein" evidence="1">
    <location>
        <begin position="21"/>
        <end position="276"/>
    </location>
</feature>
<name>A0A1H6RUG0_9FLAO</name>